<accession>J8ZSZ8</accession>
<reference evidence="5 6" key="1">
    <citation type="submission" date="2011-08" db="EMBL/GenBank/DDBJ databases">
        <authorList>
            <person name="Liu Z.J."/>
            <person name="Shi F.L."/>
            <person name="Lu J.Q."/>
            <person name="Li M."/>
            <person name="Wang Z.L."/>
        </authorList>
    </citation>
    <scope>NUCLEOTIDE SEQUENCE [LARGE SCALE GENOMIC DNA]</scope>
    <source>
        <strain evidence="5 6">USNM 41457</strain>
    </source>
</reference>
<evidence type="ECO:0000256" key="2">
    <source>
        <dbReference type="ARBA" id="ARBA00012573"/>
    </source>
</evidence>
<dbReference type="InterPro" id="IPR006677">
    <property type="entry name" value="tRNA_intron_Endonuc_cat-like"/>
</dbReference>
<evidence type="ECO:0000313" key="5">
    <source>
        <dbReference type="EMBL" id="EJW02793.1"/>
    </source>
</evidence>
<comment type="caution">
    <text evidence="5">The sequence shown here is derived from an EMBL/GenBank/DDBJ whole genome shotgun (WGS) entry which is preliminary data.</text>
</comment>
<dbReference type="Gene3D" id="3.40.1350.10">
    <property type="match status" value="1"/>
</dbReference>
<dbReference type="VEuPathDB" id="MicrosporidiaDB:EDEG_02809"/>
<dbReference type="CDD" id="cd22363">
    <property type="entry name" value="tRNA-intron_lyase_C"/>
    <property type="match status" value="1"/>
</dbReference>
<protein>
    <recommendedName>
        <fullName evidence="2">tRNA-intron lyase</fullName>
        <ecNumber evidence="2">4.6.1.16</ecNumber>
    </recommendedName>
</protein>
<proteinExistence type="inferred from homology"/>
<dbReference type="PANTHER" id="PTHR21227:SF0">
    <property type="entry name" value="TRNA-SPLICING ENDONUCLEASE SUBUNIT SEN2"/>
    <property type="match status" value="1"/>
</dbReference>
<dbReference type="EMBL" id="AFBI03000056">
    <property type="protein sequence ID" value="EJW02793.1"/>
    <property type="molecule type" value="Genomic_DNA"/>
</dbReference>
<evidence type="ECO:0000313" key="6">
    <source>
        <dbReference type="Proteomes" id="UP000003163"/>
    </source>
</evidence>
<sequence length="104" mass="12209">MLLETDDEKKVQKIKEEFERQGFVVGNGLKYGVDLILYTDEKDKVHSKYAVLLNRGQSFHQLISIQRICASVKKEFVLVDFRDDGDFIMHKFDRFYNPQTGSFL</sequence>
<dbReference type="GO" id="GO:0000213">
    <property type="term" value="F:tRNA-intron lyase activity"/>
    <property type="evidence" value="ECO:0007669"/>
    <property type="project" value="UniProtKB-EC"/>
</dbReference>
<comment type="similarity">
    <text evidence="1">Belongs to the tRNA-intron endonuclease family.</text>
</comment>
<dbReference type="EC" id="4.6.1.16" evidence="2"/>
<dbReference type="OMA" id="VHSKYAV"/>
<evidence type="ECO:0000259" key="4">
    <source>
        <dbReference type="Pfam" id="PF01974"/>
    </source>
</evidence>
<feature type="domain" description="tRNA intron endonuclease catalytic" evidence="4">
    <location>
        <begin position="16"/>
        <end position="86"/>
    </location>
</feature>
<dbReference type="InterPro" id="IPR036167">
    <property type="entry name" value="tRNA_intron_Endo_cat-like_sf"/>
</dbReference>
<comment type="catalytic activity">
    <reaction evidence="3">
        <text>pretRNA = a 3'-half-tRNA molecule with a 5'-OH end + a 5'-half-tRNA molecule with a 2',3'-cyclic phosphate end + an intron with a 2',3'-cyclic phosphate and a 5'-hydroxyl terminus.</text>
        <dbReference type="EC" id="4.6.1.16"/>
    </reaction>
</comment>
<dbReference type="InParanoid" id="J8ZSZ8"/>
<dbReference type="AlphaFoldDB" id="J8ZSZ8"/>
<dbReference type="GO" id="GO:0003676">
    <property type="term" value="F:nucleic acid binding"/>
    <property type="evidence" value="ECO:0007669"/>
    <property type="project" value="InterPro"/>
</dbReference>
<evidence type="ECO:0000256" key="1">
    <source>
        <dbReference type="ARBA" id="ARBA00008078"/>
    </source>
</evidence>
<name>J8ZSZ8_EDHAE</name>
<dbReference type="InterPro" id="IPR006676">
    <property type="entry name" value="tRNA_splic"/>
</dbReference>
<reference evidence="6" key="2">
    <citation type="submission" date="2015-07" db="EMBL/GenBank/DDBJ databases">
        <title>Contrasting host-pathogen interactions and genome evolution in two generalist and specialist microsporidian pathogens of mosquitoes.</title>
        <authorList>
            <consortium name="The Broad Institute Genomics Platform"/>
            <consortium name="The Broad Institute Genome Sequencing Center for Infectious Disease"/>
            <person name="Cuomo C.A."/>
            <person name="Sanscrainte N.D."/>
            <person name="Goldberg J.M."/>
            <person name="Heiman D."/>
            <person name="Young S."/>
            <person name="Zeng Q."/>
            <person name="Becnel J.J."/>
            <person name="Birren B.W."/>
        </authorList>
    </citation>
    <scope>NUCLEOTIDE SEQUENCE [LARGE SCALE GENOMIC DNA]</scope>
    <source>
        <strain evidence="6">USNM 41457</strain>
    </source>
</reference>
<organism evidence="5 6">
    <name type="scientific">Edhazardia aedis (strain USNM 41457)</name>
    <name type="common">Microsporidian parasite</name>
    <dbReference type="NCBI Taxonomy" id="1003232"/>
    <lineage>
        <taxon>Eukaryota</taxon>
        <taxon>Fungi</taxon>
        <taxon>Fungi incertae sedis</taxon>
        <taxon>Microsporidia</taxon>
        <taxon>Edhazardia</taxon>
    </lineage>
</organism>
<dbReference type="SUPFAM" id="SSF53032">
    <property type="entry name" value="tRNA-intron endonuclease catalytic domain-like"/>
    <property type="match status" value="1"/>
</dbReference>
<dbReference type="PANTHER" id="PTHR21227">
    <property type="entry name" value="TRNA-SPLICING ENDONUCLEASE SUBUNIT SEN2"/>
    <property type="match status" value="1"/>
</dbReference>
<dbReference type="InterPro" id="IPR011856">
    <property type="entry name" value="tRNA_endonuc-like_dom_sf"/>
</dbReference>
<evidence type="ECO:0000256" key="3">
    <source>
        <dbReference type="ARBA" id="ARBA00034031"/>
    </source>
</evidence>
<keyword evidence="6" id="KW-1185">Reference proteome</keyword>
<dbReference type="Pfam" id="PF01974">
    <property type="entry name" value="tRNA_int_endo"/>
    <property type="match status" value="1"/>
</dbReference>
<dbReference type="GO" id="GO:0000379">
    <property type="term" value="P:tRNA-type intron splice site recognition and cleavage"/>
    <property type="evidence" value="ECO:0007669"/>
    <property type="project" value="TreeGrafter"/>
</dbReference>
<dbReference type="OrthoDB" id="48041at2759"/>
<dbReference type="GO" id="GO:0005737">
    <property type="term" value="C:cytoplasm"/>
    <property type="evidence" value="ECO:0007669"/>
    <property type="project" value="TreeGrafter"/>
</dbReference>
<dbReference type="HOGENOM" id="CLU_177208_0_0_1"/>
<gene>
    <name evidence="5" type="ORF">EDEG_02809</name>
</gene>
<dbReference type="Proteomes" id="UP000003163">
    <property type="component" value="Unassembled WGS sequence"/>
</dbReference>
<dbReference type="STRING" id="1003232.J8ZSZ8"/>
<dbReference type="GO" id="GO:0000214">
    <property type="term" value="C:tRNA-intron endonuclease complex"/>
    <property type="evidence" value="ECO:0007669"/>
    <property type="project" value="TreeGrafter"/>
</dbReference>